<dbReference type="EMBL" id="JBDODL010001107">
    <property type="protein sequence ID" value="MES1921143.1"/>
    <property type="molecule type" value="Genomic_DNA"/>
</dbReference>
<dbReference type="Proteomes" id="UP001439008">
    <property type="component" value="Unassembled WGS sequence"/>
</dbReference>
<name>A0ABV2AP15_9EUKA</name>
<keyword evidence="2" id="KW-1185">Reference proteome</keyword>
<reference evidence="1 2" key="1">
    <citation type="journal article" date="2024" name="BMC Biol.">
        <title>Comparative genomics of Ascetosporea gives new insight into the evolutionary basis for animal parasitism in Rhizaria.</title>
        <authorList>
            <person name="Hiltunen Thoren M."/>
            <person name="Onut-Brannstrom I."/>
            <person name="Alfjorden A."/>
            <person name="Peckova H."/>
            <person name="Swords F."/>
            <person name="Hooper C."/>
            <person name="Holzer A.S."/>
            <person name="Bass D."/>
            <person name="Burki F."/>
        </authorList>
    </citation>
    <scope>NUCLEOTIDE SEQUENCE [LARGE SCALE GENOMIC DNA]</scope>
    <source>
        <strain evidence="1">20-A016</strain>
    </source>
</reference>
<sequence>MVFKEVFIRIYCLSKDLSVAIFKYVLALKQNVLSPYKSYLHQNNTSTHAKFNIFHTLQINIKHCYMYYVVYCKFISIVPNLHRRAVTNYDDVCSSLKLGYKRRTIEATKMNEKSRYM</sequence>
<organism evidence="1 2">
    <name type="scientific">Bonamia ostreae</name>
    <dbReference type="NCBI Taxonomy" id="126728"/>
    <lineage>
        <taxon>Eukaryota</taxon>
        <taxon>Sar</taxon>
        <taxon>Rhizaria</taxon>
        <taxon>Endomyxa</taxon>
        <taxon>Ascetosporea</taxon>
        <taxon>Haplosporida</taxon>
        <taxon>Bonamia</taxon>
    </lineage>
</organism>
<gene>
    <name evidence="1" type="ORF">MHBO_002719</name>
</gene>
<accession>A0ABV2AP15</accession>
<comment type="caution">
    <text evidence="1">The sequence shown here is derived from an EMBL/GenBank/DDBJ whole genome shotgun (WGS) entry which is preliminary data.</text>
</comment>
<proteinExistence type="predicted"/>
<evidence type="ECO:0000313" key="2">
    <source>
        <dbReference type="Proteomes" id="UP001439008"/>
    </source>
</evidence>
<evidence type="ECO:0000313" key="1">
    <source>
        <dbReference type="EMBL" id="MES1921143.1"/>
    </source>
</evidence>
<protein>
    <submittedName>
        <fullName evidence="1">Uncharacterized protein</fullName>
    </submittedName>
</protein>